<keyword evidence="3" id="KW-0862">Zinc</keyword>
<feature type="region of interest" description="Disordered" evidence="5">
    <location>
        <begin position="50"/>
        <end position="69"/>
    </location>
</feature>
<proteinExistence type="predicted"/>
<evidence type="ECO:0000256" key="1">
    <source>
        <dbReference type="ARBA" id="ARBA00022723"/>
    </source>
</evidence>
<evidence type="ECO:0000313" key="7">
    <source>
        <dbReference type="EMBL" id="KEQ59513.1"/>
    </source>
</evidence>
<feature type="region of interest" description="Disordered" evidence="5">
    <location>
        <begin position="85"/>
        <end position="117"/>
    </location>
</feature>
<name>A0A074VGB3_AURM1</name>
<dbReference type="EMBL" id="KL584847">
    <property type="protein sequence ID" value="KEQ59513.1"/>
    <property type="molecule type" value="Genomic_DNA"/>
</dbReference>
<sequence>MSISCANCASVAPAGSPYQRCAGCKRASYCSKDCQKTHWKQHKAFCKQQQQQNQQQTSAPPDTTGDRTEFSENLRGLLKDPKVFIDDEEDNDVDDDEDYNIDSSNYDDDDDDFDDEAPRPLAFLRTRPFPDPDLSIDGFPVAIVDTEAYVEETIKKDLTAAIATATILWNWHPNALRAFLDCQKYSAFEFATWDRAPGAERYVTHMISRHDRAILIGHYDQDIDWGFKIPEKGRWEPTYASNGSVEGEEPSWVHSMSGIWARCQMKNARWKPAWNRFITMRLDNVEVDPATLY</sequence>
<dbReference type="Gene3D" id="6.10.140.2220">
    <property type="match status" value="1"/>
</dbReference>
<dbReference type="Proteomes" id="UP000030672">
    <property type="component" value="Unassembled WGS sequence"/>
</dbReference>
<feature type="compositionally biased region" description="Acidic residues" evidence="5">
    <location>
        <begin position="86"/>
        <end position="115"/>
    </location>
</feature>
<dbReference type="PROSITE" id="PS50865">
    <property type="entry name" value="ZF_MYND_2"/>
    <property type="match status" value="1"/>
</dbReference>
<organism evidence="7 8">
    <name type="scientific">Aureobasidium melanogenum (strain CBS 110374)</name>
    <name type="common">Aureobasidium pullulans var. melanogenum</name>
    <dbReference type="NCBI Taxonomy" id="1043003"/>
    <lineage>
        <taxon>Eukaryota</taxon>
        <taxon>Fungi</taxon>
        <taxon>Dikarya</taxon>
        <taxon>Ascomycota</taxon>
        <taxon>Pezizomycotina</taxon>
        <taxon>Dothideomycetes</taxon>
        <taxon>Dothideomycetidae</taxon>
        <taxon>Dothideales</taxon>
        <taxon>Saccotheciaceae</taxon>
        <taxon>Aureobasidium</taxon>
    </lineage>
</organism>
<protein>
    <recommendedName>
        <fullName evidence="6">MYND-type domain-containing protein</fullName>
    </recommendedName>
</protein>
<dbReference type="GeneID" id="63920290"/>
<dbReference type="AlphaFoldDB" id="A0A074VGB3"/>
<evidence type="ECO:0000259" key="6">
    <source>
        <dbReference type="PROSITE" id="PS50865"/>
    </source>
</evidence>
<dbReference type="PANTHER" id="PTHR10237">
    <property type="entry name" value="DEFORMED EPIDERMAL AUTOREGULATORY FACTOR 1 HOMOLOG SUPPRESSIN"/>
    <property type="match status" value="1"/>
</dbReference>
<accession>A0A074VGB3</accession>
<dbReference type="GO" id="GO:0008270">
    <property type="term" value="F:zinc ion binding"/>
    <property type="evidence" value="ECO:0007669"/>
    <property type="project" value="UniProtKB-KW"/>
</dbReference>
<evidence type="ECO:0000256" key="5">
    <source>
        <dbReference type="SAM" id="MobiDB-lite"/>
    </source>
</evidence>
<evidence type="ECO:0000256" key="2">
    <source>
        <dbReference type="ARBA" id="ARBA00022771"/>
    </source>
</evidence>
<dbReference type="GO" id="GO:0005634">
    <property type="term" value="C:nucleus"/>
    <property type="evidence" value="ECO:0007669"/>
    <property type="project" value="TreeGrafter"/>
</dbReference>
<dbReference type="InterPro" id="IPR024119">
    <property type="entry name" value="TF_DEAF-1"/>
</dbReference>
<dbReference type="InterPro" id="IPR002893">
    <property type="entry name" value="Znf_MYND"/>
</dbReference>
<evidence type="ECO:0000256" key="3">
    <source>
        <dbReference type="ARBA" id="ARBA00022833"/>
    </source>
</evidence>
<dbReference type="Pfam" id="PF01753">
    <property type="entry name" value="zf-MYND"/>
    <property type="match status" value="1"/>
</dbReference>
<dbReference type="SUPFAM" id="SSF144232">
    <property type="entry name" value="HIT/MYND zinc finger-like"/>
    <property type="match status" value="1"/>
</dbReference>
<keyword evidence="2 4" id="KW-0863">Zinc-finger</keyword>
<evidence type="ECO:0000313" key="8">
    <source>
        <dbReference type="Proteomes" id="UP000030672"/>
    </source>
</evidence>
<keyword evidence="1" id="KW-0479">Metal-binding</keyword>
<gene>
    <name evidence="7" type="ORF">M437DRAFT_77975</name>
</gene>
<dbReference type="GO" id="GO:0000981">
    <property type="term" value="F:DNA-binding transcription factor activity, RNA polymerase II-specific"/>
    <property type="evidence" value="ECO:0007669"/>
    <property type="project" value="TreeGrafter"/>
</dbReference>
<reference evidence="7 8" key="1">
    <citation type="journal article" date="2014" name="BMC Genomics">
        <title>Genome sequencing of four Aureobasidium pullulans varieties: biotechnological potential, stress tolerance, and description of new species.</title>
        <authorList>
            <person name="Gostin Ar C."/>
            <person name="Ohm R.A."/>
            <person name="Kogej T."/>
            <person name="Sonjak S."/>
            <person name="Turk M."/>
            <person name="Zajc J."/>
            <person name="Zalar P."/>
            <person name="Grube M."/>
            <person name="Sun H."/>
            <person name="Han J."/>
            <person name="Sharma A."/>
            <person name="Chiniquy J."/>
            <person name="Ngan C.Y."/>
            <person name="Lipzen A."/>
            <person name="Barry K."/>
            <person name="Grigoriev I.V."/>
            <person name="Gunde-Cimerman N."/>
        </authorList>
    </citation>
    <scope>NUCLEOTIDE SEQUENCE [LARGE SCALE GENOMIC DNA]</scope>
    <source>
        <strain evidence="7 8">CBS 110374</strain>
    </source>
</reference>
<feature type="domain" description="MYND-type" evidence="6">
    <location>
        <begin position="5"/>
        <end position="46"/>
    </location>
</feature>
<dbReference type="STRING" id="1043003.A0A074VGB3"/>
<dbReference type="PROSITE" id="PS01360">
    <property type="entry name" value="ZF_MYND_1"/>
    <property type="match status" value="1"/>
</dbReference>
<evidence type="ECO:0000256" key="4">
    <source>
        <dbReference type="PROSITE-ProRule" id="PRU00134"/>
    </source>
</evidence>
<dbReference type="PANTHER" id="PTHR10237:SF14">
    <property type="entry name" value="MYND-TYPE DOMAIN-CONTAINING PROTEIN"/>
    <property type="match status" value="1"/>
</dbReference>
<dbReference type="RefSeq" id="XP_040876536.1">
    <property type="nucleotide sequence ID" value="XM_041026917.1"/>
</dbReference>
<dbReference type="HOGENOM" id="CLU_949887_0_0_1"/>
<keyword evidence="8" id="KW-1185">Reference proteome</keyword>